<organism evidence="1 3">
    <name type="scientific">Enterococcus moraviensis ATCC BAA-383</name>
    <dbReference type="NCBI Taxonomy" id="1158609"/>
    <lineage>
        <taxon>Bacteria</taxon>
        <taxon>Bacillati</taxon>
        <taxon>Bacillota</taxon>
        <taxon>Bacilli</taxon>
        <taxon>Lactobacillales</taxon>
        <taxon>Enterococcaceae</taxon>
        <taxon>Enterococcus</taxon>
    </lineage>
</organism>
<dbReference type="EMBL" id="ASWB01000001">
    <property type="protein sequence ID" value="EOT74173.1"/>
    <property type="molecule type" value="Genomic_DNA"/>
</dbReference>
<sequence length="43" mass="5163">MTEDSKEKVIAERQDDYKQKKEEIIKEALEEHEGKKENDQKDV</sequence>
<dbReference type="Proteomes" id="UP000013781">
    <property type="component" value="Unassembled WGS sequence"/>
</dbReference>
<evidence type="ECO:0000313" key="1">
    <source>
        <dbReference type="EMBL" id="EOI04922.1"/>
    </source>
</evidence>
<dbReference type="HOGENOM" id="CLU_216302_0_0_9"/>
<dbReference type="Proteomes" id="UP000014157">
    <property type="component" value="Unassembled WGS sequence"/>
</dbReference>
<proteinExistence type="predicted"/>
<dbReference type="AlphaFoldDB" id="R2TX73"/>
<dbReference type="PATRIC" id="fig|1158609.3.peg.660"/>
<accession>R2TX73</accession>
<evidence type="ECO:0000313" key="2">
    <source>
        <dbReference type="EMBL" id="EOT74173.1"/>
    </source>
</evidence>
<comment type="caution">
    <text evidence="1">The sequence shown here is derived from an EMBL/GenBank/DDBJ whole genome shotgun (WGS) entry which is preliminary data.</text>
</comment>
<gene>
    <name evidence="2" type="ORF">I586_01172</name>
    <name evidence="1" type="ORF">UAY_00693</name>
</gene>
<evidence type="ECO:0000313" key="3">
    <source>
        <dbReference type="Proteomes" id="UP000013781"/>
    </source>
</evidence>
<name>R2TX73_9ENTE</name>
<reference evidence="1 3" key="1">
    <citation type="submission" date="2013-02" db="EMBL/GenBank/DDBJ databases">
        <title>The Genome Sequence of Enterococcus moraviensis BAA-383.</title>
        <authorList>
            <consortium name="The Broad Institute Genome Sequencing Platform"/>
            <consortium name="The Broad Institute Genome Sequencing Center for Infectious Disease"/>
            <person name="Earl A.M."/>
            <person name="Gilmore M.S."/>
            <person name="Lebreton F."/>
            <person name="Walker B."/>
            <person name="Young S.K."/>
            <person name="Zeng Q."/>
            <person name="Gargeya S."/>
            <person name="Fitzgerald M."/>
            <person name="Haas B."/>
            <person name="Abouelleil A."/>
            <person name="Alvarado L."/>
            <person name="Arachchi H.M."/>
            <person name="Berlin A.M."/>
            <person name="Chapman S.B."/>
            <person name="Dewar J."/>
            <person name="Goldberg J."/>
            <person name="Griggs A."/>
            <person name="Gujja S."/>
            <person name="Hansen M."/>
            <person name="Howarth C."/>
            <person name="Imamovic A."/>
            <person name="Larimer J."/>
            <person name="McCowan C."/>
            <person name="Murphy C."/>
            <person name="Neiman D."/>
            <person name="Pearson M."/>
            <person name="Priest M."/>
            <person name="Roberts A."/>
            <person name="Saif S."/>
            <person name="Shea T."/>
            <person name="Sisk P."/>
            <person name="Sykes S."/>
            <person name="Wortman J."/>
            <person name="Nusbaum C."/>
            <person name="Birren B."/>
        </authorList>
    </citation>
    <scope>NUCLEOTIDE SEQUENCE [LARGE SCALE GENOMIC DNA]</scope>
    <source>
        <strain evidence="1 3">ATCC BAA-383</strain>
    </source>
</reference>
<dbReference type="EMBL" id="AJAS01000007">
    <property type="protein sequence ID" value="EOI04922.1"/>
    <property type="molecule type" value="Genomic_DNA"/>
</dbReference>
<dbReference type="RefSeq" id="WP_010764093.1">
    <property type="nucleotide sequence ID" value="NZ_ASWB01000001.1"/>
</dbReference>
<reference evidence="2 4" key="2">
    <citation type="submission" date="2013-03" db="EMBL/GenBank/DDBJ databases">
        <title>The Genome Sequence of Enterococcus moraviensis BAA-383 (PacBio/Illumina hybrid assembly).</title>
        <authorList>
            <consortium name="The Broad Institute Genomics Platform"/>
            <consortium name="The Broad Institute Genome Sequencing Center for Infectious Disease"/>
            <person name="Earl A."/>
            <person name="Russ C."/>
            <person name="Gilmore M."/>
            <person name="Surin D."/>
            <person name="Walker B."/>
            <person name="Young S."/>
            <person name="Zeng Q."/>
            <person name="Gargeya S."/>
            <person name="Fitzgerald M."/>
            <person name="Haas B."/>
            <person name="Abouelleil A."/>
            <person name="Allen A.W."/>
            <person name="Alvarado L."/>
            <person name="Arachchi H.M."/>
            <person name="Berlin A.M."/>
            <person name="Chapman S.B."/>
            <person name="Gainer-Dewar J."/>
            <person name="Goldberg J."/>
            <person name="Griggs A."/>
            <person name="Gujja S."/>
            <person name="Hansen M."/>
            <person name="Howarth C."/>
            <person name="Imamovic A."/>
            <person name="Ireland A."/>
            <person name="Larimer J."/>
            <person name="McCowan C."/>
            <person name="Murphy C."/>
            <person name="Pearson M."/>
            <person name="Poon T.W."/>
            <person name="Priest M."/>
            <person name="Roberts A."/>
            <person name="Saif S."/>
            <person name="Shea T."/>
            <person name="Sisk P."/>
            <person name="Sykes S."/>
            <person name="Wortman J."/>
            <person name="Nusbaum C."/>
            <person name="Birren B."/>
        </authorList>
    </citation>
    <scope>NUCLEOTIDE SEQUENCE [LARGE SCALE GENOMIC DNA]</scope>
    <source>
        <strain evidence="2 4">ATCC BAA-383</strain>
    </source>
</reference>
<evidence type="ECO:0000313" key="4">
    <source>
        <dbReference type="Proteomes" id="UP000014157"/>
    </source>
</evidence>
<protein>
    <submittedName>
        <fullName evidence="1">Uncharacterized protein</fullName>
    </submittedName>
</protein>
<keyword evidence="4" id="KW-1185">Reference proteome</keyword>